<sequence length="231" mass="26766">MVRRGKPKRKVQYVFTNRIPELSRVGCKHNVGDHFEKPRGDESIEEIADMWIRNVVSNKEALNKLPPNSFLREDDLIQSNYNQLSPRSLTWRRFRVYALKSFRRKTNKQTMENSLVSRETGEQNHFTEERITSCIHELRLSSITKEACSQSCILCVERFCWAMLADVLKGLISLVPKVLSPKTELNDQKTIEELLAEMGVVHDIEISTSDLKDVVEEVLDKEEQDKNCSLL</sequence>
<protein>
    <submittedName>
        <fullName evidence="1">DgyrCDS8321</fullName>
    </submittedName>
</protein>
<gene>
    <name evidence="1" type="ORF">DGYR_LOCUS7920</name>
</gene>
<proteinExistence type="predicted"/>
<dbReference type="Proteomes" id="UP000549394">
    <property type="component" value="Unassembled WGS sequence"/>
</dbReference>
<dbReference type="AlphaFoldDB" id="A0A7I8VTS8"/>
<organism evidence="1 2">
    <name type="scientific">Dimorphilus gyrociliatus</name>
    <dbReference type="NCBI Taxonomy" id="2664684"/>
    <lineage>
        <taxon>Eukaryota</taxon>
        <taxon>Metazoa</taxon>
        <taxon>Spiralia</taxon>
        <taxon>Lophotrochozoa</taxon>
        <taxon>Annelida</taxon>
        <taxon>Polychaeta</taxon>
        <taxon>Polychaeta incertae sedis</taxon>
        <taxon>Dinophilidae</taxon>
        <taxon>Dimorphilus</taxon>
    </lineage>
</organism>
<comment type="caution">
    <text evidence="1">The sequence shown here is derived from an EMBL/GenBank/DDBJ whole genome shotgun (WGS) entry which is preliminary data.</text>
</comment>
<evidence type="ECO:0000313" key="2">
    <source>
        <dbReference type="Proteomes" id="UP000549394"/>
    </source>
</evidence>
<dbReference type="EMBL" id="CAJFCJ010000011">
    <property type="protein sequence ID" value="CAD5119726.1"/>
    <property type="molecule type" value="Genomic_DNA"/>
</dbReference>
<name>A0A7I8VTS8_9ANNE</name>
<evidence type="ECO:0000313" key="1">
    <source>
        <dbReference type="EMBL" id="CAD5119726.1"/>
    </source>
</evidence>
<accession>A0A7I8VTS8</accession>
<keyword evidence="2" id="KW-1185">Reference proteome</keyword>
<reference evidence="1 2" key="1">
    <citation type="submission" date="2020-08" db="EMBL/GenBank/DDBJ databases">
        <authorList>
            <person name="Hejnol A."/>
        </authorList>
    </citation>
    <scope>NUCLEOTIDE SEQUENCE [LARGE SCALE GENOMIC DNA]</scope>
</reference>